<dbReference type="InParanoid" id="A0A200RBP1"/>
<accession>A0A200RBP1</accession>
<proteinExistence type="inferred from homology"/>
<keyword evidence="4" id="KW-0418">Kinase</keyword>
<protein>
    <submittedName>
        <fullName evidence="4">5-AMP-activated protein kinase</fullName>
    </submittedName>
</protein>
<dbReference type="InterPro" id="IPR013783">
    <property type="entry name" value="Ig-like_fold"/>
</dbReference>
<organism evidence="4 5">
    <name type="scientific">Macleaya cordata</name>
    <name type="common">Five-seeded plume-poppy</name>
    <name type="synonym">Bocconia cordata</name>
    <dbReference type="NCBI Taxonomy" id="56857"/>
    <lineage>
        <taxon>Eukaryota</taxon>
        <taxon>Viridiplantae</taxon>
        <taxon>Streptophyta</taxon>
        <taxon>Embryophyta</taxon>
        <taxon>Tracheophyta</taxon>
        <taxon>Spermatophyta</taxon>
        <taxon>Magnoliopsida</taxon>
        <taxon>Ranunculales</taxon>
        <taxon>Papaveraceae</taxon>
        <taxon>Papaveroideae</taxon>
        <taxon>Macleaya</taxon>
    </lineage>
</organism>
<dbReference type="AlphaFoldDB" id="A0A200RBP1"/>
<dbReference type="InterPro" id="IPR006828">
    <property type="entry name" value="ASC_dom"/>
</dbReference>
<evidence type="ECO:0000256" key="2">
    <source>
        <dbReference type="SAM" id="MobiDB-lite"/>
    </source>
</evidence>
<dbReference type="EMBL" id="MVGT01000146">
    <property type="protein sequence ID" value="OVA20138.1"/>
    <property type="molecule type" value="Genomic_DNA"/>
</dbReference>
<keyword evidence="5" id="KW-1185">Reference proteome</keyword>
<dbReference type="Gene3D" id="2.60.40.10">
    <property type="entry name" value="Immunoglobulins"/>
    <property type="match status" value="1"/>
</dbReference>
<feature type="region of interest" description="Disordered" evidence="2">
    <location>
        <begin position="199"/>
        <end position="225"/>
    </location>
</feature>
<dbReference type="PANTHER" id="PTHR46316:SF2">
    <property type="entry name" value="SNF1-RELATED PROTEIN KINASE REGULATORY SUBUNIT BETA-2"/>
    <property type="match status" value="1"/>
</dbReference>
<dbReference type="STRING" id="56857.A0A200RBP1"/>
<sequence length="300" mass="33384">MGNASGKEDGGNNNPSGVGFEEGQFHGGNGAQHMEESQSSAHVSYHAHGGSSEMMSQSPPQHNPTAARYPLMFSPQVPMVPLQRPDEMDIPSHAWLQNATDYEDNFEEGIPTMITWSYGGKEVALEGSWDNWKTRKRLQRSGKDFTIMTVLPSGVYHYRFLVDGQWRYIPDLPWAHDDMGNAYNILDLKDYVPEDLESIAGFEPPQSPDSSYNNSNLDSEDFAKEPPLVPPHLQMTLLNVPSSSSSSMDSQSSLSRPPHVVLNHLYVRKGKSGQSVVALGSTHRFLSKYVTVVLYKSLQR</sequence>
<dbReference type="Gene3D" id="6.20.250.60">
    <property type="match status" value="1"/>
</dbReference>
<dbReference type="Pfam" id="PF04739">
    <property type="entry name" value="AMPKBI"/>
    <property type="match status" value="1"/>
</dbReference>
<dbReference type="InterPro" id="IPR032640">
    <property type="entry name" value="AMPK1_CBM"/>
</dbReference>
<dbReference type="SUPFAM" id="SSF81296">
    <property type="entry name" value="E set domains"/>
    <property type="match status" value="1"/>
</dbReference>
<keyword evidence="4" id="KW-0808">Transferase</keyword>
<dbReference type="OrthoDB" id="531008at2759"/>
<dbReference type="CDD" id="cd02859">
    <property type="entry name" value="E_set_AMPKbeta_like_N"/>
    <property type="match status" value="1"/>
</dbReference>
<feature type="compositionally biased region" description="Polar residues" evidence="2">
    <location>
        <begin position="208"/>
        <end position="217"/>
    </location>
</feature>
<evidence type="ECO:0000259" key="3">
    <source>
        <dbReference type="SMART" id="SM01010"/>
    </source>
</evidence>
<evidence type="ECO:0000313" key="5">
    <source>
        <dbReference type="Proteomes" id="UP000195402"/>
    </source>
</evidence>
<name>A0A200RBP1_MACCD</name>
<dbReference type="GO" id="GO:0009507">
    <property type="term" value="C:chloroplast"/>
    <property type="evidence" value="ECO:0007669"/>
    <property type="project" value="UniProtKB-ARBA"/>
</dbReference>
<dbReference type="SMART" id="SM01010">
    <property type="entry name" value="AMPKBI"/>
    <property type="match status" value="1"/>
</dbReference>
<evidence type="ECO:0000256" key="1">
    <source>
        <dbReference type="ARBA" id="ARBA00010926"/>
    </source>
</evidence>
<feature type="compositionally biased region" description="Polar residues" evidence="2">
    <location>
        <begin position="53"/>
        <end position="64"/>
    </location>
</feature>
<comment type="similarity">
    <text evidence="1">Belongs to the 5'-AMP-activated protein kinase beta subunit family.</text>
</comment>
<evidence type="ECO:0000313" key="4">
    <source>
        <dbReference type="EMBL" id="OVA20138.1"/>
    </source>
</evidence>
<dbReference type="InterPro" id="IPR014756">
    <property type="entry name" value="Ig_E-set"/>
</dbReference>
<dbReference type="InterPro" id="IPR043554">
    <property type="entry name" value="KINB"/>
</dbReference>
<dbReference type="Proteomes" id="UP000195402">
    <property type="component" value="Unassembled WGS sequence"/>
</dbReference>
<dbReference type="OMA" id="VQDIMAV"/>
<feature type="domain" description="Association with the SNF1 complex (ASC)" evidence="3">
    <location>
        <begin position="205"/>
        <end position="298"/>
    </location>
</feature>
<feature type="region of interest" description="Disordered" evidence="2">
    <location>
        <begin position="1"/>
        <end position="68"/>
    </location>
</feature>
<comment type="caution">
    <text evidence="4">The sequence shown here is derived from an EMBL/GenBank/DDBJ whole genome shotgun (WGS) entry which is preliminary data.</text>
</comment>
<reference evidence="4 5" key="1">
    <citation type="journal article" date="2017" name="Mol. Plant">
        <title>The Genome of Medicinal Plant Macleaya cordata Provides New Insights into Benzylisoquinoline Alkaloids Metabolism.</title>
        <authorList>
            <person name="Liu X."/>
            <person name="Liu Y."/>
            <person name="Huang P."/>
            <person name="Ma Y."/>
            <person name="Qing Z."/>
            <person name="Tang Q."/>
            <person name="Cao H."/>
            <person name="Cheng P."/>
            <person name="Zheng Y."/>
            <person name="Yuan Z."/>
            <person name="Zhou Y."/>
            <person name="Liu J."/>
            <person name="Tang Z."/>
            <person name="Zhuo Y."/>
            <person name="Zhang Y."/>
            <person name="Yu L."/>
            <person name="Huang J."/>
            <person name="Yang P."/>
            <person name="Peng Q."/>
            <person name="Zhang J."/>
            <person name="Jiang W."/>
            <person name="Zhang Z."/>
            <person name="Lin K."/>
            <person name="Ro D.K."/>
            <person name="Chen X."/>
            <person name="Xiong X."/>
            <person name="Shang Y."/>
            <person name="Huang S."/>
            <person name="Zeng J."/>
        </authorList>
    </citation>
    <scope>NUCLEOTIDE SEQUENCE [LARGE SCALE GENOMIC DNA]</scope>
    <source>
        <strain evidence="5">cv. BLH2017</strain>
        <tissue evidence="4">Root</tissue>
    </source>
</reference>
<dbReference type="Pfam" id="PF16561">
    <property type="entry name" value="AMPK1_CBM"/>
    <property type="match status" value="1"/>
</dbReference>
<dbReference type="PANTHER" id="PTHR46316">
    <property type="entry name" value="SNF1-RELATED PROTEIN KINASE REGULATORY SUBUNIT BETA-1"/>
    <property type="match status" value="1"/>
</dbReference>
<dbReference type="FunCoup" id="A0A200RBP1">
    <property type="interactions" value="1706"/>
</dbReference>
<gene>
    <name evidence="4" type="ORF">BVC80_1663g29</name>
</gene>
<feature type="compositionally biased region" description="Basic and acidic residues" evidence="2">
    <location>
        <begin position="1"/>
        <end position="10"/>
    </location>
</feature>
<dbReference type="SUPFAM" id="SSF160219">
    <property type="entry name" value="AMPKBI-like"/>
    <property type="match status" value="1"/>
</dbReference>
<dbReference type="GO" id="GO:0016301">
    <property type="term" value="F:kinase activity"/>
    <property type="evidence" value="ECO:0007669"/>
    <property type="project" value="UniProtKB-KW"/>
</dbReference>
<dbReference type="InterPro" id="IPR037256">
    <property type="entry name" value="ASC_dom_sf"/>
</dbReference>